<dbReference type="CDD" id="cd05930">
    <property type="entry name" value="A_NRPS"/>
    <property type="match status" value="1"/>
</dbReference>
<dbReference type="FunFam" id="3.40.50.980:FF:000001">
    <property type="entry name" value="Non-ribosomal peptide synthetase"/>
    <property type="match status" value="1"/>
</dbReference>
<dbReference type="Pfam" id="PF00501">
    <property type="entry name" value="AMP-binding"/>
    <property type="match status" value="1"/>
</dbReference>
<dbReference type="InterPro" id="IPR045851">
    <property type="entry name" value="AMP-bd_C_sf"/>
</dbReference>
<dbReference type="InterPro" id="IPR025110">
    <property type="entry name" value="AMP-bd_C"/>
</dbReference>
<dbReference type="PROSITE" id="PS00455">
    <property type="entry name" value="AMP_BINDING"/>
    <property type="match status" value="1"/>
</dbReference>
<evidence type="ECO:0000313" key="3">
    <source>
        <dbReference type="EMBL" id="SDR13982.1"/>
    </source>
</evidence>
<feature type="region of interest" description="Disordered" evidence="1">
    <location>
        <begin position="777"/>
        <end position="814"/>
    </location>
</feature>
<dbReference type="AlphaFoldDB" id="A0A1H1GL81"/>
<gene>
    <name evidence="3" type="ORF">SAMN04489742_4158</name>
</gene>
<dbReference type="Gene3D" id="3.30.559.30">
    <property type="entry name" value="Nonribosomal peptide synthetase, condensation domain"/>
    <property type="match status" value="1"/>
</dbReference>
<sequence length="814" mass="87941">MAVPEDLRTSVRLTARALETTPGSLWLAAHARVLHALSGETEIAIGCVDSAGTWRCDLVLSHVSWRSLVAEAHDRQALAARGEARHKTASPGYEVVFDLQGGDAELPEGIVLGATVPTVAGREVLLLRYRRDVLDHDAALRIAGYHLAALRHLVANPEAEPADADLLDADERRLQLEQLAGPERPRPRRRFHQLFEEHVRLHPERIAAVQDTREWTYAELNGRANRLARALLARGLQSEDVVAVVAKRDLEWMAAVIGILKAGGAYLPIEPQFPADRIARTLTRAGSRMALTEEGSSATLDDALDGMPSVTKVLFEDIEAEGHAADDLGVEVRPDQLAYVYFTSGSTGEPKGAMCEHDGMVNHLYAKIEDLGIGPGDVVAQSAPQCFDISLWQLVSALLVGGRTLIVWQDRILDVERFVDTVERGAVAVFQVVPSYLDAVVAYLAGKPRALPHLRCVSATGEALKRELVRRWFDVMPNVKLVNAYGLTETSDDTNHEVMSAAPAGGSVPLGPPIPNVRIHILDERQRLVPLGAPGEIAFSGVCVGRGYINDPDRTAQAYSADPYVDGARLYRAGDYGRWSPDGKLEYLGRRDNQVKISGFRIEIGDIENALLHVPGVRDGAVVVGEGGGQSKFLVAFYSGDRPLEVAEIHSEMASRVPGYMVPSTYRWQEVLPLTGNGKIDRKALTRMAGEVVPEAGSPTETLTATEQRLAEAWASVLGIPAGRIGGQDSFFALGGTSLSAVKLAVLLKRAVSIKDIMQTPVLADLAILLEASSLENAAEPPAPTRAGTAAEPASMSPTPTRHSNPLPVKRKDL</sequence>
<dbReference type="STRING" id="37928.SAMN04489742_4158"/>
<dbReference type="InterPro" id="IPR010071">
    <property type="entry name" value="AA_adenyl_dom"/>
</dbReference>
<accession>A0A1H1GL81</accession>
<dbReference type="NCBIfam" id="TIGR01733">
    <property type="entry name" value="AA-adenyl-dom"/>
    <property type="match status" value="1"/>
</dbReference>
<dbReference type="InterPro" id="IPR009081">
    <property type="entry name" value="PP-bd_ACP"/>
</dbReference>
<keyword evidence="4" id="KW-1185">Reference proteome</keyword>
<dbReference type="PANTHER" id="PTHR45527">
    <property type="entry name" value="NONRIBOSOMAL PEPTIDE SYNTHETASE"/>
    <property type="match status" value="1"/>
</dbReference>
<dbReference type="EMBL" id="FNKH01000002">
    <property type="protein sequence ID" value="SDR13982.1"/>
    <property type="molecule type" value="Genomic_DNA"/>
</dbReference>
<dbReference type="PANTHER" id="PTHR45527:SF1">
    <property type="entry name" value="FATTY ACID SYNTHASE"/>
    <property type="match status" value="1"/>
</dbReference>
<dbReference type="GO" id="GO:0005737">
    <property type="term" value="C:cytoplasm"/>
    <property type="evidence" value="ECO:0007669"/>
    <property type="project" value="TreeGrafter"/>
</dbReference>
<feature type="domain" description="Carrier" evidence="2">
    <location>
        <begin position="701"/>
        <end position="786"/>
    </location>
</feature>
<dbReference type="PROSITE" id="PS50075">
    <property type="entry name" value="CARRIER"/>
    <property type="match status" value="1"/>
</dbReference>
<dbReference type="Gene3D" id="3.30.300.30">
    <property type="match status" value="1"/>
</dbReference>
<organism evidence="3 4">
    <name type="scientific">Crystallibacter crystallopoietes</name>
    <dbReference type="NCBI Taxonomy" id="37928"/>
    <lineage>
        <taxon>Bacteria</taxon>
        <taxon>Bacillati</taxon>
        <taxon>Actinomycetota</taxon>
        <taxon>Actinomycetes</taxon>
        <taxon>Micrococcales</taxon>
        <taxon>Micrococcaceae</taxon>
        <taxon>Crystallibacter</taxon>
    </lineage>
</organism>
<dbReference type="InterPro" id="IPR020845">
    <property type="entry name" value="AMP-binding_CS"/>
</dbReference>
<dbReference type="Gene3D" id="3.40.50.12780">
    <property type="entry name" value="N-terminal domain of ligase-like"/>
    <property type="match status" value="1"/>
</dbReference>
<dbReference type="GO" id="GO:0044550">
    <property type="term" value="P:secondary metabolite biosynthetic process"/>
    <property type="evidence" value="ECO:0007669"/>
    <property type="project" value="TreeGrafter"/>
</dbReference>
<dbReference type="InterPro" id="IPR000873">
    <property type="entry name" value="AMP-dep_synth/lig_dom"/>
</dbReference>
<dbReference type="InterPro" id="IPR036736">
    <property type="entry name" value="ACP-like_sf"/>
</dbReference>
<dbReference type="Gene3D" id="1.10.1200.10">
    <property type="entry name" value="ACP-like"/>
    <property type="match status" value="1"/>
</dbReference>
<dbReference type="SUPFAM" id="SSF47336">
    <property type="entry name" value="ACP-like"/>
    <property type="match status" value="1"/>
</dbReference>
<dbReference type="Pfam" id="PF00550">
    <property type="entry name" value="PP-binding"/>
    <property type="match status" value="1"/>
</dbReference>
<dbReference type="GO" id="GO:0043041">
    <property type="term" value="P:amino acid activation for nonribosomal peptide biosynthetic process"/>
    <property type="evidence" value="ECO:0007669"/>
    <property type="project" value="TreeGrafter"/>
</dbReference>
<dbReference type="SUPFAM" id="SSF56801">
    <property type="entry name" value="Acetyl-CoA synthetase-like"/>
    <property type="match status" value="1"/>
</dbReference>
<dbReference type="Proteomes" id="UP000181917">
    <property type="component" value="Unassembled WGS sequence"/>
</dbReference>
<evidence type="ECO:0000313" key="4">
    <source>
        <dbReference type="Proteomes" id="UP000181917"/>
    </source>
</evidence>
<evidence type="ECO:0000259" key="2">
    <source>
        <dbReference type="PROSITE" id="PS50075"/>
    </source>
</evidence>
<evidence type="ECO:0000256" key="1">
    <source>
        <dbReference type="SAM" id="MobiDB-lite"/>
    </source>
</evidence>
<dbReference type="InterPro" id="IPR042099">
    <property type="entry name" value="ANL_N_sf"/>
</dbReference>
<name>A0A1H1GL81_9MICC</name>
<dbReference type="Pfam" id="PF13193">
    <property type="entry name" value="AMP-binding_C"/>
    <property type="match status" value="1"/>
</dbReference>
<dbReference type="GO" id="GO:0031177">
    <property type="term" value="F:phosphopantetheine binding"/>
    <property type="evidence" value="ECO:0007669"/>
    <property type="project" value="TreeGrafter"/>
</dbReference>
<protein>
    <submittedName>
        <fullName evidence="3">Amino acid adenylation domain-containing protein</fullName>
    </submittedName>
</protein>
<dbReference type="SUPFAM" id="SSF52777">
    <property type="entry name" value="CoA-dependent acyltransferases"/>
    <property type="match status" value="1"/>
</dbReference>
<reference evidence="3 4" key="1">
    <citation type="submission" date="2016-10" db="EMBL/GenBank/DDBJ databases">
        <authorList>
            <person name="de Groot N.N."/>
        </authorList>
    </citation>
    <scope>NUCLEOTIDE SEQUENCE [LARGE SCALE GENOMIC DNA]</scope>
    <source>
        <strain evidence="3 4">DSM 20117</strain>
    </source>
</reference>
<proteinExistence type="predicted"/>